<evidence type="ECO:0000256" key="10">
    <source>
        <dbReference type="RuleBase" id="RU351113"/>
    </source>
</evidence>
<feature type="domain" description="SAP" evidence="11">
    <location>
        <begin position="5"/>
        <end position="39"/>
    </location>
</feature>
<proteinExistence type="inferred from homology"/>
<name>A0AAN7P393_9COLE</name>
<protein>
    <recommendedName>
        <fullName evidence="10">Odorant receptor</fullName>
    </recommendedName>
</protein>
<dbReference type="InterPro" id="IPR036361">
    <property type="entry name" value="SAP_dom_sf"/>
</dbReference>
<evidence type="ECO:0000256" key="7">
    <source>
        <dbReference type="ARBA" id="ARBA00023136"/>
    </source>
</evidence>
<feature type="transmembrane region" description="Helical" evidence="10">
    <location>
        <begin position="204"/>
        <end position="225"/>
    </location>
</feature>
<evidence type="ECO:0000256" key="1">
    <source>
        <dbReference type="ARBA" id="ARBA00004651"/>
    </source>
</evidence>
<keyword evidence="8 10" id="KW-0675">Receptor</keyword>
<comment type="similarity">
    <text evidence="10">Belongs to the insect chemoreceptor superfamily. Heteromeric odorant receptor channel (TC 1.A.69) family.</text>
</comment>
<accession>A0AAN7P393</accession>
<dbReference type="Pfam" id="PF02037">
    <property type="entry name" value="SAP"/>
    <property type="match status" value="1"/>
</dbReference>
<evidence type="ECO:0000256" key="3">
    <source>
        <dbReference type="ARBA" id="ARBA00022606"/>
    </source>
</evidence>
<keyword evidence="7 10" id="KW-0472">Membrane</keyword>
<dbReference type="InterPro" id="IPR004117">
    <property type="entry name" value="7tm6_olfct_rcpt"/>
</dbReference>
<dbReference type="AlphaFoldDB" id="A0AAN7P393"/>
<dbReference type="SMART" id="SM00513">
    <property type="entry name" value="SAP"/>
    <property type="match status" value="1"/>
</dbReference>
<keyword evidence="6 10" id="KW-1133">Transmembrane helix</keyword>
<dbReference type="PANTHER" id="PTHR21137:SF35">
    <property type="entry name" value="ODORANT RECEPTOR 19A-RELATED"/>
    <property type="match status" value="1"/>
</dbReference>
<dbReference type="GO" id="GO:0007165">
    <property type="term" value="P:signal transduction"/>
    <property type="evidence" value="ECO:0007669"/>
    <property type="project" value="UniProtKB-KW"/>
</dbReference>
<keyword evidence="3 10" id="KW-0716">Sensory transduction</keyword>
<feature type="transmembrane region" description="Helical" evidence="10">
    <location>
        <begin position="269"/>
        <end position="287"/>
    </location>
</feature>
<evidence type="ECO:0000313" key="12">
    <source>
        <dbReference type="EMBL" id="KAK4875592.1"/>
    </source>
</evidence>
<dbReference type="GO" id="GO:0005886">
    <property type="term" value="C:plasma membrane"/>
    <property type="evidence" value="ECO:0007669"/>
    <property type="project" value="UniProtKB-SubCell"/>
</dbReference>
<comment type="caution">
    <text evidence="12">The sequence shown here is derived from an EMBL/GenBank/DDBJ whole genome shotgun (WGS) entry which is preliminary data.</text>
</comment>
<evidence type="ECO:0000259" key="11">
    <source>
        <dbReference type="PROSITE" id="PS50800"/>
    </source>
</evidence>
<evidence type="ECO:0000313" key="13">
    <source>
        <dbReference type="Proteomes" id="UP001353858"/>
    </source>
</evidence>
<gene>
    <name evidence="12" type="ORF">RN001_012014</name>
</gene>
<dbReference type="PROSITE" id="PS50800">
    <property type="entry name" value="SAP"/>
    <property type="match status" value="1"/>
</dbReference>
<dbReference type="InterPro" id="IPR003034">
    <property type="entry name" value="SAP_dom"/>
</dbReference>
<evidence type="ECO:0000256" key="9">
    <source>
        <dbReference type="ARBA" id="ARBA00023224"/>
    </source>
</evidence>
<dbReference type="SUPFAM" id="SSF68906">
    <property type="entry name" value="SAP domain"/>
    <property type="match status" value="1"/>
</dbReference>
<keyword evidence="2" id="KW-1003">Cell membrane</keyword>
<comment type="subcellular location">
    <subcellularLocation>
        <location evidence="1 10">Cell membrane</location>
        <topology evidence="1 10">Multi-pass membrane protein</topology>
    </subcellularLocation>
</comment>
<dbReference type="Gene3D" id="1.10.720.30">
    <property type="entry name" value="SAP domain"/>
    <property type="match status" value="1"/>
</dbReference>
<keyword evidence="13" id="KW-1185">Reference proteome</keyword>
<organism evidence="12 13">
    <name type="scientific">Aquatica leii</name>
    <dbReference type="NCBI Taxonomy" id="1421715"/>
    <lineage>
        <taxon>Eukaryota</taxon>
        <taxon>Metazoa</taxon>
        <taxon>Ecdysozoa</taxon>
        <taxon>Arthropoda</taxon>
        <taxon>Hexapoda</taxon>
        <taxon>Insecta</taxon>
        <taxon>Pterygota</taxon>
        <taxon>Neoptera</taxon>
        <taxon>Endopterygota</taxon>
        <taxon>Coleoptera</taxon>
        <taxon>Polyphaga</taxon>
        <taxon>Elateriformia</taxon>
        <taxon>Elateroidea</taxon>
        <taxon>Lampyridae</taxon>
        <taxon>Luciolinae</taxon>
        <taxon>Aquatica</taxon>
    </lineage>
</organism>
<dbReference type="Proteomes" id="UP001353858">
    <property type="component" value="Unassembled WGS sequence"/>
</dbReference>
<comment type="caution">
    <text evidence="10">Lacks conserved residue(s) required for the propagation of feature annotation.</text>
</comment>
<sequence length="364" mass="41846">MEKTISNFKLEELKEKLRRRGLNTTGPKTELFNRMMANDPSGSWMYETDDDEINDDNDVRDVQKDCNGKPNCSFENITFGSIMVTSMYTKVVFLLNEDLYFDVHDALHFLMEKFKTHKYTEKAELVTRRITTLFTVYYSFCVLHYSVVPLIDNNNCRKRNNSDSALTCGLPTPESFPFKTTENPGYAIAYIFQVIACIVNLKSVLHPLMLSASIIYHIIGHLYMIQDDLTSLLKENINERIHKLKQILQHHSAVIELNRSICKALNHMLLMYTVMLAVIISVAGFQSTQVSTCAYNIEWYTESLEFQKMIKLVILRANNPLVVKSAFISDLSFTSFTKVVSTTSSYLTIMYNMMIVNDKKLGTI</sequence>
<keyword evidence="9 10" id="KW-0807">Transducer</keyword>
<dbReference type="GO" id="GO:0004984">
    <property type="term" value="F:olfactory receptor activity"/>
    <property type="evidence" value="ECO:0007669"/>
    <property type="project" value="InterPro"/>
</dbReference>
<evidence type="ECO:0000256" key="4">
    <source>
        <dbReference type="ARBA" id="ARBA00022692"/>
    </source>
</evidence>
<evidence type="ECO:0000256" key="2">
    <source>
        <dbReference type="ARBA" id="ARBA00022475"/>
    </source>
</evidence>
<dbReference type="Pfam" id="PF02949">
    <property type="entry name" value="7tm_6"/>
    <property type="match status" value="1"/>
</dbReference>
<keyword evidence="4 10" id="KW-0812">Transmembrane</keyword>
<dbReference type="GO" id="GO:0005549">
    <property type="term" value="F:odorant binding"/>
    <property type="evidence" value="ECO:0007669"/>
    <property type="project" value="InterPro"/>
</dbReference>
<evidence type="ECO:0000256" key="8">
    <source>
        <dbReference type="ARBA" id="ARBA00023170"/>
    </source>
</evidence>
<reference evidence="13" key="1">
    <citation type="submission" date="2023-01" db="EMBL/GenBank/DDBJ databases">
        <title>Key to firefly adult light organ development and bioluminescence: homeobox transcription factors regulate luciferase expression and transportation to peroxisome.</title>
        <authorList>
            <person name="Fu X."/>
        </authorList>
    </citation>
    <scope>NUCLEOTIDE SEQUENCE [LARGE SCALE GENOMIC DNA]</scope>
</reference>
<keyword evidence="5 10" id="KW-0552">Olfaction</keyword>
<evidence type="ECO:0000256" key="5">
    <source>
        <dbReference type="ARBA" id="ARBA00022725"/>
    </source>
</evidence>
<evidence type="ECO:0000256" key="6">
    <source>
        <dbReference type="ARBA" id="ARBA00022989"/>
    </source>
</evidence>
<dbReference type="EMBL" id="JARPUR010000005">
    <property type="protein sequence ID" value="KAK4875592.1"/>
    <property type="molecule type" value="Genomic_DNA"/>
</dbReference>
<dbReference type="PANTHER" id="PTHR21137">
    <property type="entry name" value="ODORANT RECEPTOR"/>
    <property type="match status" value="1"/>
</dbReference>